<sequence length="190" mass="21245">MISPKGPRPTRPTKSPLPPQPQAYYSPPRTPAEIRTPPPSPDLAKERDLDTDAYLARLIARHPDLPPLPPEVKVGTLPTPPMTPPRRPGGIPGWPDSPERPLPPTPPIHQMPLSFQMLDWGEPPDLYETFEEPETPPFQAPDVTDKDISDFLMPNFLASPPRTMAGPDFPSTPPRPIPRPKWMETHLLLR</sequence>
<feature type="region of interest" description="Disordered" evidence="1">
    <location>
        <begin position="1"/>
        <end position="181"/>
    </location>
</feature>
<dbReference type="AlphaFoldDB" id="A0A9N9XIW3"/>
<dbReference type="EMBL" id="OU898284">
    <property type="protein sequence ID" value="CAG9841142.1"/>
    <property type="molecule type" value="Genomic_DNA"/>
</dbReference>
<keyword evidence="3" id="KW-1185">Reference proteome</keyword>
<feature type="compositionally biased region" description="Pro residues" evidence="1">
    <location>
        <begin position="78"/>
        <end position="87"/>
    </location>
</feature>
<evidence type="ECO:0000256" key="1">
    <source>
        <dbReference type="SAM" id="MobiDB-lite"/>
    </source>
</evidence>
<evidence type="ECO:0000313" key="3">
    <source>
        <dbReference type="Proteomes" id="UP001153709"/>
    </source>
</evidence>
<feature type="compositionally biased region" description="Pro residues" evidence="1">
    <location>
        <begin position="100"/>
        <end position="109"/>
    </location>
</feature>
<protein>
    <submittedName>
        <fullName evidence="2">Uncharacterized protein</fullName>
    </submittedName>
</protein>
<evidence type="ECO:0000313" key="2">
    <source>
        <dbReference type="EMBL" id="CAG9841142.1"/>
    </source>
</evidence>
<accession>A0A9N9XIW3</accession>
<feature type="compositionally biased region" description="Pro residues" evidence="1">
    <location>
        <begin position="170"/>
        <end position="179"/>
    </location>
</feature>
<reference evidence="2" key="1">
    <citation type="submission" date="2022-01" db="EMBL/GenBank/DDBJ databases">
        <authorList>
            <person name="King R."/>
        </authorList>
    </citation>
    <scope>NUCLEOTIDE SEQUENCE</scope>
</reference>
<dbReference type="Proteomes" id="UP001153709">
    <property type="component" value="Chromosome 9"/>
</dbReference>
<gene>
    <name evidence="2" type="ORF">DIABBA_LOCUS13730</name>
</gene>
<organism evidence="2 3">
    <name type="scientific">Diabrotica balteata</name>
    <name type="common">Banded cucumber beetle</name>
    <dbReference type="NCBI Taxonomy" id="107213"/>
    <lineage>
        <taxon>Eukaryota</taxon>
        <taxon>Metazoa</taxon>
        <taxon>Ecdysozoa</taxon>
        <taxon>Arthropoda</taxon>
        <taxon>Hexapoda</taxon>
        <taxon>Insecta</taxon>
        <taxon>Pterygota</taxon>
        <taxon>Neoptera</taxon>
        <taxon>Endopterygota</taxon>
        <taxon>Coleoptera</taxon>
        <taxon>Polyphaga</taxon>
        <taxon>Cucujiformia</taxon>
        <taxon>Chrysomeloidea</taxon>
        <taxon>Chrysomelidae</taxon>
        <taxon>Galerucinae</taxon>
        <taxon>Diabroticina</taxon>
        <taxon>Diabroticites</taxon>
        <taxon>Diabrotica</taxon>
    </lineage>
</organism>
<proteinExistence type="predicted"/>
<name>A0A9N9XIW3_DIABA</name>
<feature type="compositionally biased region" description="Pro residues" evidence="1">
    <location>
        <begin position="1"/>
        <end position="21"/>
    </location>
</feature>